<protein>
    <recommendedName>
        <fullName evidence="4">Prenyltransferase</fullName>
    </recommendedName>
</protein>
<feature type="transmembrane region" description="Helical" evidence="1">
    <location>
        <begin position="156"/>
        <end position="172"/>
    </location>
</feature>
<dbReference type="Proteomes" id="UP001430306">
    <property type="component" value="Unassembled WGS sequence"/>
</dbReference>
<feature type="transmembrane region" description="Helical" evidence="1">
    <location>
        <begin position="95"/>
        <end position="118"/>
    </location>
</feature>
<keyword evidence="1" id="KW-1133">Transmembrane helix</keyword>
<keyword evidence="3" id="KW-1185">Reference proteome</keyword>
<feature type="transmembrane region" description="Helical" evidence="1">
    <location>
        <begin position="178"/>
        <end position="199"/>
    </location>
</feature>
<gene>
    <name evidence="2" type="ORF">LOC71_16405</name>
</gene>
<dbReference type="RefSeq" id="WP_230274823.1">
    <property type="nucleotide sequence ID" value="NZ_JAJKFW010000025.1"/>
</dbReference>
<accession>A0ABS8NKE3</accession>
<keyword evidence="1" id="KW-0812">Transmembrane</keyword>
<reference evidence="2" key="1">
    <citation type="submission" date="2021-11" db="EMBL/GenBank/DDBJ databases">
        <title>Genome sequence.</title>
        <authorList>
            <person name="Sun Q."/>
        </authorList>
    </citation>
    <scope>NUCLEOTIDE SEQUENCE</scope>
    <source>
        <strain evidence="2">JC740</strain>
    </source>
</reference>
<feature type="transmembrane region" description="Helical" evidence="1">
    <location>
        <begin position="220"/>
        <end position="237"/>
    </location>
</feature>
<organism evidence="2 3">
    <name type="scientific">Rhodopirellula halodulae</name>
    <dbReference type="NCBI Taxonomy" id="2894198"/>
    <lineage>
        <taxon>Bacteria</taxon>
        <taxon>Pseudomonadati</taxon>
        <taxon>Planctomycetota</taxon>
        <taxon>Planctomycetia</taxon>
        <taxon>Pirellulales</taxon>
        <taxon>Pirellulaceae</taxon>
        <taxon>Rhodopirellula</taxon>
    </lineage>
</organism>
<evidence type="ECO:0000313" key="3">
    <source>
        <dbReference type="Proteomes" id="UP001430306"/>
    </source>
</evidence>
<evidence type="ECO:0008006" key="4">
    <source>
        <dbReference type="Google" id="ProtNLM"/>
    </source>
</evidence>
<sequence>MDPHDAHHIKQEEISHSHLPLSCWWNVLSLDAVTVAVLWQAVFLLSFCDRLPKRHESFSLGAVVWLIYVADRLLDGSRLDLSEPHLVRHRMHREFAGRWVIAWCLVLALACAVVVSWLDTAVVRMGLMVGASVMIYGAGVHFWPGGSPRKRVIEKELQVGAIFAAGVSLIAWKEAASWPLALATVASAGLFTANCWLVAERESTADQNFHGAGLKHRFRMVAVSVAVVVWALFSWMAGWLPWLMAASLLVGVGFLSLTKLLWSRGEPRTRQWSRRSLGDRGRRPLFDAWVPMADWSLILSPLVCWVVVSSWNLV</sequence>
<keyword evidence="1" id="KW-0472">Membrane</keyword>
<dbReference type="EMBL" id="JAJKFW010000025">
    <property type="protein sequence ID" value="MCC9643869.1"/>
    <property type="molecule type" value="Genomic_DNA"/>
</dbReference>
<comment type="caution">
    <text evidence="2">The sequence shown here is derived from an EMBL/GenBank/DDBJ whole genome shotgun (WGS) entry which is preliminary data.</text>
</comment>
<proteinExistence type="predicted"/>
<name>A0ABS8NKE3_9BACT</name>
<feature type="transmembrane region" description="Helical" evidence="1">
    <location>
        <begin position="124"/>
        <end position="144"/>
    </location>
</feature>
<feature type="transmembrane region" description="Helical" evidence="1">
    <location>
        <begin position="243"/>
        <end position="263"/>
    </location>
</feature>
<evidence type="ECO:0000313" key="2">
    <source>
        <dbReference type="EMBL" id="MCC9643869.1"/>
    </source>
</evidence>
<feature type="transmembrane region" description="Helical" evidence="1">
    <location>
        <begin position="21"/>
        <end position="45"/>
    </location>
</feature>
<evidence type="ECO:0000256" key="1">
    <source>
        <dbReference type="SAM" id="Phobius"/>
    </source>
</evidence>